<proteinExistence type="predicted"/>
<dbReference type="SUPFAM" id="SSF54197">
    <property type="entry name" value="HIT-like"/>
    <property type="match status" value="1"/>
</dbReference>
<dbReference type="Pfam" id="PF09830">
    <property type="entry name" value="ATP_transf"/>
    <property type="match status" value="1"/>
</dbReference>
<dbReference type="PANTHER" id="PTHR38420">
    <property type="entry name" value="AP-4-A PHOSPHORYLASE II"/>
    <property type="match status" value="1"/>
</dbReference>
<name>A0A397GX10_ASPTH</name>
<keyword evidence="4" id="KW-1185">Reference proteome</keyword>
<dbReference type="Pfam" id="PF19327">
    <property type="entry name" value="Ap4A_phos_N"/>
    <property type="match status" value="1"/>
</dbReference>
<dbReference type="InterPro" id="IPR036265">
    <property type="entry name" value="HIT-like_sf"/>
</dbReference>
<reference evidence="3" key="1">
    <citation type="submission" date="2018-08" db="EMBL/GenBank/DDBJ databases">
        <title>Draft genome sequence of azole-resistant Aspergillus thermomutatus (Neosartorya pseudofischeri) strain HMR AF 39, isolated from a human nasal aspirate.</title>
        <authorList>
            <person name="Parent-Michaud M."/>
            <person name="Dufresne P.J."/>
            <person name="Fournier E."/>
            <person name="Martineau C."/>
            <person name="Moreira S."/>
            <person name="Perkins V."/>
            <person name="De Repentigny L."/>
            <person name="Dufresne S.F."/>
        </authorList>
    </citation>
    <scope>NUCLEOTIDE SEQUENCE [LARGE SCALE GENOMIC DNA]</scope>
    <source>
        <strain evidence="3">HMR AF 39</strain>
    </source>
</reference>
<organism evidence="3 4">
    <name type="scientific">Aspergillus thermomutatus</name>
    <name type="common">Neosartorya pseudofischeri</name>
    <dbReference type="NCBI Taxonomy" id="41047"/>
    <lineage>
        <taxon>Eukaryota</taxon>
        <taxon>Fungi</taxon>
        <taxon>Dikarya</taxon>
        <taxon>Ascomycota</taxon>
        <taxon>Pezizomycotina</taxon>
        <taxon>Eurotiomycetes</taxon>
        <taxon>Eurotiomycetidae</taxon>
        <taxon>Eurotiales</taxon>
        <taxon>Aspergillaceae</taxon>
        <taxon>Aspergillus</taxon>
        <taxon>Aspergillus subgen. Fumigati</taxon>
    </lineage>
</organism>
<dbReference type="InterPro" id="IPR019200">
    <property type="entry name" value="ATP_adenylylTrfase_C"/>
</dbReference>
<dbReference type="GO" id="GO:0009117">
    <property type="term" value="P:nucleotide metabolic process"/>
    <property type="evidence" value="ECO:0007669"/>
    <property type="project" value="InterPro"/>
</dbReference>
<sequence length="166" mass="18423">MNSLKSPHLIIYNCGPIAGASRNHKHVQILPRPAHLFPDDPNLDSGVIPFQYFVRRLGDLDFENLACPSRLSETYQDLLAEAKESLGQSPGTDGEGYFPHNVVLVRDWIVVIPRRSNDFDGITANAAGMMGSVWLKSEEQLDRWKQVGPSKALAGLGWPRGSEKKD</sequence>
<dbReference type="InterPro" id="IPR045759">
    <property type="entry name" value="Ap4A_phos1/2_N"/>
</dbReference>
<dbReference type="AlphaFoldDB" id="A0A397GX10"/>
<dbReference type="GO" id="GO:0005524">
    <property type="term" value="F:ATP binding"/>
    <property type="evidence" value="ECO:0007669"/>
    <property type="project" value="InterPro"/>
</dbReference>
<dbReference type="InterPro" id="IPR043171">
    <property type="entry name" value="Ap4A_phos1/2-like"/>
</dbReference>
<dbReference type="Gene3D" id="3.30.428.70">
    <property type="match status" value="1"/>
</dbReference>
<protein>
    <submittedName>
        <fullName evidence="3">Uncharacterized protein</fullName>
    </submittedName>
</protein>
<dbReference type="PANTHER" id="PTHR38420:SF1">
    <property type="entry name" value="PUTATIVE (AFU_ORTHOLOGUE AFUA_5G14690)-RELATED"/>
    <property type="match status" value="1"/>
</dbReference>
<evidence type="ECO:0000259" key="2">
    <source>
        <dbReference type="Pfam" id="PF19327"/>
    </source>
</evidence>
<evidence type="ECO:0000313" key="3">
    <source>
        <dbReference type="EMBL" id="RHZ55395.1"/>
    </source>
</evidence>
<evidence type="ECO:0000259" key="1">
    <source>
        <dbReference type="Pfam" id="PF09830"/>
    </source>
</evidence>
<dbReference type="STRING" id="41047.A0A397GX10"/>
<dbReference type="InterPro" id="IPR009163">
    <property type="entry name" value="Ap4A_phos1/2"/>
</dbReference>
<dbReference type="GeneID" id="38122339"/>
<gene>
    <name evidence="3" type="ORF">CDV56_100365</name>
</gene>
<comment type="caution">
    <text evidence="3">The sequence shown here is derived from an EMBL/GenBank/DDBJ whole genome shotgun (WGS) entry which is preliminary data.</text>
</comment>
<accession>A0A397GX10</accession>
<evidence type="ECO:0000313" key="4">
    <source>
        <dbReference type="Proteomes" id="UP000215305"/>
    </source>
</evidence>
<dbReference type="Proteomes" id="UP000215305">
    <property type="component" value="Unassembled WGS sequence"/>
</dbReference>
<dbReference type="OrthoDB" id="10267950at2759"/>
<dbReference type="RefSeq" id="XP_026614291.1">
    <property type="nucleotide sequence ID" value="XM_026753984.1"/>
</dbReference>
<dbReference type="EMBL" id="NKHU02000100">
    <property type="protein sequence ID" value="RHZ55395.1"/>
    <property type="molecule type" value="Genomic_DNA"/>
</dbReference>
<feature type="domain" description="Ap4A phosphorylase 1/2 N-terminal" evidence="2">
    <location>
        <begin position="8"/>
        <end position="33"/>
    </location>
</feature>
<feature type="domain" description="ATP adenylyltransferase C-terminal" evidence="1">
    <location>
        <begin position="48"/>
        <end position="159"/>
    </location>
</feature>
<dbReference type="GO" id="GO:0003877">
    <property type="term" value="F:ATP:ADP adenylyltransferase activity"/>
    <property type="evidence" value="ECO:0007669"/>
    <property type="project" value="InterPro"/>
</dbReference>
<dbReference type="VEuPathDB" id="FungiDB:CDV56_100365"/>